<dbReference type="OrthoDB" id="5480631at2"/>
<evidence type="ECO:0000256" key="1">
    <source>
        <dbReference type="SAM" id="SignalP"/>
    </source>
</evidence>
<evidence type="ECO:0000313" key="2">
    <source>
        <dbReference type="EMBL" id="KAB2813755.1"/>
    </source>
</evidence>
<name>A0A6N6RHJ0_9FLAO</name>
<dbReference type="Proteomes" id="UP000468650">
    <property type="component" value="Unassembled WGS sequence"/>
</dbReference>
<comment type="caution">
    <text evidence="2">The sequence shown here is derived from an EMBL/GenBank/DDBJ whole genome shotgun (WGS) entry which is preliminary data.</text>
</comment>
<feature type="signal peptide" evidence="1">
    <location>
        <begin position="1"/>
        <end position="19"/>
    </location>
</feature>
<dbReference type="RefSeq" id="WP_151666957.1">
    <property type="nucleotide sequence ID" value="NZ_WBVO01000003.1"/>
</dbReference>
<reference evidence="2 3" key="1">
    <citation type="submission" date="2019-09" db="EMBL/GenBank/DDBJ databases">
        <title>Genomes of family Cryomorphaceae.</title>
        <authorList>
            <person name="Bowman J.P."/>
        </authorList>
    </citation>
    <scope>NUCLEOTIDE SEQUENCE [LARGE SCALE GENOMIC DNA]</scope>
    <source>
        <strain evidence="2 3">LMG 25704</strain>
    </source>
</reference>
<accession>A0A6N6RHJ0</accession>
<keyword evidence="3" id="KW-1185">Reference proteome</keyword>
<dbReference type="Pfam" id="PF19494">
    <property type="entry name" value="DUF6029"/>
    <property type="match status" value="1"/>
</dbReference>
<dbReference type="InterPro" id="IPR046070">
    <property type="entry name" value="DUF6029"/>
</dbReference>
<sequence>MKKLLIAGLTLICSASLTAQDGQGESEDWGTLHGNFQFDGQLYVRDEAIDPAGEFYPDERFLGQGFANFNYTRGNFRAGVRYENYQNVILGYPEGFRGEGITYRYLQYVQDDLDITVGNFYEQFGSGMIFRAYEERGLGLDNVMDGVRIRYTPVAGLQLTGVLGKQRVYFDKAPGVVRGINADLSLNELFPSFAESTWRINVGGSFVSKYQEANDPFYNLPENVGAGSGRLTIQKGGFHWNAEFVYKANDPSADNGLIFRDGLGFLSELSYSQRGFAISANFKRLDNMSFRSDRYGKEFEAFINYLPPTTQLHTYALPALFPYATQINGEVGRQLQVAYKFQRGSFFGGKYGTHVAINYADAYSIYKEPIDETKPIGEAGTDGYVTDWFKQGQVHYYTDFDVIVTKKISKEWKMIASYYNFAYNKSVLEDGVTDQVIMDNPDVQEIAYVNAGVLELIYTFKPRHSIRMELQGAFSEQYRGDMAMLLLEYGWSPHWFFSAQVISNYGHTDPDLQLTYPIGSVTYFRGQTRIQVSYGRQQAGIFCVGGICRVVPPSNGLSLSVTTNF</sequence>
<proteinExistence type="predicted"/>
<dbReference type="EMBL" id="WBVO01000003">
    <property type="protein sequence ID" value="KAB2813755.1"/>
    <property type="molecule type" value="Genomic_DNA"/>
</dbReference>
<protein>
    <recommendedName>
        <fullName evidence="4">Porin</fullName>
    </recommendedName>
</protein>
<dbReference type="AlphaFoldDB" id="A0A6N6RHJ0"/>
<evidence type="ECO:0000313" key="3">
    <source>
        <dbReference type="Proteomes" id="UP000468650"/>
    </source>
</evidence>
<keyword evidence="1" id="KW-0732">Signal</keyword>
<gene>
    <name evidence="2" type="ORF">F8C67_06240</name>
</gene>
<feature type="chain" id="PRO_5026768019" description="Porin" evidence="1">
    <location>
        <begin position="20"/>
        <end position="565"/>
    </location>
</feature>
<evidence type="ECO:0008006" key="4">
    <source>
        <dbReference type="Google" id="ProtNLM"/>
    </source>
</evidence>
<organism evidence="2 3">
    <name type="scientific">Phaeocystidibacter luteus</name>
    <dbReference type="NCBI Taxonomy" id="911197"/>
    <lineage>
        <taxon>Bacteria</taxon>
        <taxon>Pseudomonadati</taxon>
        <taxon>Bacteroidota</taxon>
        <taxon>Flavobacteriia</taxon>
        <taxon>Flavobacteriales</taxon>
        <taxon>Phaeocystidibacteraceae</taxon>
        <taxon>Phaeocystidibacter</taxon>
    </lineage>
</organism>